<accession>A0ABW4WEA9</accession>
<dbReference type="Proteomes" id="UP001597349">
    <property type="component" value="Unassembled WGS sequence"/>
</dbReference>
<organism evidence="1 2">
    <name type="scientific">Mesorhizobium calcicola</name>
    <dbReference type="NCBI Taxonomy" id="1300310"/>
    <lineage>
        <taxon>Bacteria</taxon>
        <taxon>Pseudomonadati</taxon>
        <taxon>Pseudomonadota</taxon>
        <taxon>Alphaproteobacteria</taxon>
        <taxon>Hyphomicrobiales</taxon>
        <taxon>Phyllobacteriaceae</taxon>
        <taxon>Mesorhizobium</taxon>
    </lineage>
</organism>
<sequence length="58" mass="6345">MLEVDGEVYGRPRMCPDLLVAFPRKQTRLEGKLNAFVQAQSTMQGAQCVEGGFEAIAS</sequence>
<dbReference type="EMBL" id="JBHUGY010000021">
    <property type="protein sequence ID" value="MFD2054213.1"/>
    <property type="molecule type" value="Genomic_DNA"/>
</dbReference>
<evidence type="ECO:0000313" key="1">
    <source>
        <dbReference type="EMBL" id="MFD2054213.1"/>
    </source>
</evidence>
<reference evidence="2" key="1">
    <citation type="journal article" date="2019" name="Int. J. Syst. Evol. Microbiol.">
        <title>The Global Catalogue of Microorganisms (GCM) 10K type strain sequencing project: providing services to taxonomists for standard genome sequencing and annotation.</title>
        <authorList>
            <consortium name="The Broad Institute Genomics Platform"/>
            <consortium name="The Broad Institute Genome Sequencing Center for Infectious Disease"/>
            <person name="Wu L."/>
            <person name="Ma J."/>
        </authorList>
    </citation>
    <scope>NUCLEOTIDE SEQUENCE [LARGE SCALE GENOMIC DNA]</scope>
    <source>
        <strain evidence="2">CGMCC 1.16226</strain>
    </source>
</reference>
<keyword evidence="2" id="KW-1185">Reference proteome</keyword>
<evidence type="ECO:0000313" key="2">
    <source>
        <dbReference type="Proteomes" id="UP001597349"/>
    </source>
</evidence>
<name>A0ABW4WEA9_9HYPH</name>
<gene>
    <name evidence="1" type="ORF">ACFSQT_14250</name>
</gene>
<protein>
    <submittedName>
        <fullName evidence="1">Uncharacterized protein</fullName>
    </submittedName>
</protein>
<dbReference type="RefSeq" id="WP_379019582.1">
    <property type="nucleotide sequence ID" value="NZ_JBHUGY010000021.1"/>
</dbReference>
<proteinExistence type="predicted"/>
<comment type="caution">
    <text evidence="1">The sequence shown here is derived from an EMBL/GenBank/DDBJ whole genome shotgun (WGS) entry which is preliminary data.</text>
</comment>